<feature type="region of interest" description="Disordered" evidence="1">
    <location>
        <begin position="110"/>
        <end position="129"/>
    </location>
</feature>
<evidence type="ECO:0000256" key="1">
    <source>
        <dbReference type="SAM" id="MobiDB-lite"/>
    </source>
</evidence>
<evidence type="ECO:0000313" key="2">
    <source>
        <dbReference type="EMBL" id="CAE2221103.1"/>
    </source>
</evidence>
<protein>
    <submittedName>
        <fullName evidence="2">Uncharacterized protein</fullName>
    </submittedName>
</protein>
<dbReference type="AlphaFoldDB" id="A0A6U6DJM1"/>
<sequence length="451" mass="50184">MTSSHKDQWAVSSSGAKTWESARAPDHNGQYNVRFWSPSVRYRIVVAVDYMYFSSHGGISFATDILPSCPSPELFRLFQWTEGSERLEKCTSLTSGSIDKDEGRDVVNGANREESSACEEPVPIKESNENEECNVEVESYMFEWSTRPAPAPESIVARAENGSLEKDNGECDDSCPEAFLPEKESTVLEEIRAPSEETGSDRCREECDIGKIENCNTNGSNGEEGELDLLQSLAREEAEEGGEVRDDIMFDILYHEDDEDGESHYFVEGKPFCSISDVQHISGIVARTKAAPASTLNEQIISVKTDNCTEESEPKIIDESEDYSMISSRGSQADEDVEEDDVSERFQDHFVQFLPSIRGEDNHEWFGEERPGNPGQGLAHEAGSSIVAIELSKDENLLFMPAKAVRMKSLSEIDLSLMVLPPTDFHVASKPKRPRIPLFGKQKKGQRLAVA</sequence>
<organism evidence="2">
    <name type="scientific">Odontella aurita</name>
    <dbReference type="NCBI Taxonomy" id="265563"/>
    <lineage>
        <taxon>Eukaryota</taxon>
        <taxon>Sar</taxon>
        <taxon>Stramenopiles</taxon>
        <taxon>Ochrophyta</taxon>
        <taxon>Bacillariophyta</taxon>
        <taxon>Mediophyceae</taxon>
        <taxon>Biddulphiophycidae</taxon>
        <taxon>Eupodiscales</taxon>
        <taxon>Odontellaceae</taxon>
        <taxon>Odontella</taxon>
    </lineage>
</organism>
<accession>A0A6U6DJM1</accession>
<gene>
    <name evidence="2" type="ORF">OAUR00152_LOCUS8374</name>
    <name evidence="3" type="ORF">OAUR00152_LOCUS8375</name>
</gene>
<dbReference type="EMBL" id="HBKQ01012312">
    <property type="protein sequence ID" value="CAE2221103.1"/>
    <property type="molecule type" value="Transcribed_RNA"/>
</dbReference>
<evidence type="ECO:0000313" key="3">
    <source>
        <dbReference type="EMBL" id="CAE2221106.1"/>
    </source>
</evidence>
<name>A0A6U6DJM1_9STRA</name>
<proteinExistence type="predicted"/>
<reference evidence="2" key="1">
    <citation type="submission" date="2021-01" db="EMBL/GenBank/DDBJ databases">
        <authorList>
            <person name="Corre E."/>
            <person name="Pelletier E."/>
            <person name="Niang G."/>
            <person name="Scheremetjew M."/>
            <person name="Finn R."/>
            <person name="Kale V."/>
            <person name="Holt S."/>
            <person name="Cochrane G."/>
            <person name="Meng A."/>
            <person name="Brown T."/>
            <person name="Cohen L."/>
        </authorList>
    </citation>
    <scope>NUCLEOTIDE SEQUENCE</scope>
    <source>
        <strain evidence="2">Isolate 1302-5</strain>
    </source>
</reference>
<dbReference type="EMBL" id="HBKQ01012313">
    <property type="protein sequence ID" value="CAE2221106.1"/>
    <property type="molecule type" value="Transcribed_RNA"/>
</dbReference>